<dbReference type="InterPro" id="IPR040976">
    <property type="entry name" value="Pkinase_fungal"/>
</dbReference>
<evidence type="ECO:0000313" key="3">
    <source>
        <dbReference type="Proteomes" id="UP000053989"/>
    </source>
</evidence>
<dbReference type="OrthoDB" id="5584477at2759"/>
<evidence type="ECO:0000259" key="1">
    <source>
        <dbReference type="Pfam" id="PF17667"/>
    </source>
</evidence>
<evidence type="ECO:0000313" key="2">
    <source>
        <dbReference type="EMBL" id="KIM60158.1"/>
    </source>
</evidence>
<feature type="non-terminal residue" evidence="2">
    <location>
        <position position="82"/>
    </location>
</feature>
<dbReference type="EMBL" id="KN822065">
    <property type="protein sequence ID" value="KIM60158.1"/>
    <property type="molecule type" value="Genomic_DNA"/>
</dbReference>
<sequence>ILEVLFSSGRFLGRGTVIYLTRCDGKLYIIKDHWVENPSQEVEMMKLVQGTPGVPTLIDSWEVEIEPNIVDTTSQYRTESCQ</sequence>
<keyword evidence="3" id="KW-1185">Reference proteome</keyword>
<proteinExistence type="predicted"/>
<organism evidence="2 3">
    <name type="scientific">Scleroderma citrinum Foug A</name>
    <dbReference type="NCBI Taxonomy" id="1036808"/>
    <lineage>
        <taxon>Eukaryota</taxon>
        <taxon>Fungi</taxon>
        <taxon>Dikarya</taxon>
        <taxon>Basidiomycota</taxon>
        <taxon>Agaricomycotina</taxon>
        <taxon>Agaricomycetes</taxon>
        <taxon>Agaricomycetidae</taxon>
        <taxon>Boletales</taxon>
        <taxon>Sclerodermatineae</taxon>
        <taxon>Sclerodermataceae</taxon>
        <taxon>Scleroderma</taxon>
    </lineage>
</organism>
<reference evidence="2 3" key="1">
    <citation type="submission" date="2014-04" db="EMBL/GenBank/DDBJ databases">
        <authorList>
            <consortium name="DOE Joint Genome Institute"/>
            <person name="Kuo A."/>
            <person name="Kohler A."/>
            <person name="Nagy L.G."/>
            <person name="Floudas D."/>
            <person name="Copeland A."/>
            <person name="Barry K.W."/>
            <person name="Cichocki N."/>
            <person name="Veneault-Fourrey C."/>
            <person name="LaButti K."/>
            <person name="Lindquist E.A."/>
            <person name="Lipzen A."/>
            <person name="Lundell T."/>
            <person name="Morin E."/>
            <person name="Murat C."/>
            <person name="Sun H."/>
            <person name="Tunlid A."/>
            <person name="Henrissat B."/>
            <person name="Grigoriev I.V."/>
            <person name="Hibbett D.S."/>
            <person name="Martin F."/>
            <person name="Nordberg H.P."/>
            <person name="Cantor M.N."/>
            <person name="Hua S.X."/>
        </authorList>
    </citation>
    <scope>NUCLEOTIDE SEQUENCE [LARGE SCALE GENOMIC DNA]</scope>
    <source>
        <strain evidence="2 3">Foug A</strain>
    </source>
</reference>
<dbReference type="Proteomes" id="UP000053989">
    <property type="component" value="Unassembled WGS sequence"/>
</dbReference>
<gene>
    <name evidence="2" type="ORF">SCLCIDRAFT_75844</name>
</gene>
<name>A0A0C2ZEL0_9AGAM</name>
<dbReference type="Pfam" id="PF17667">
    <property type="entry name" value="Pkinase_fungal"/>
    <property type="match status" value="1"/>
</dbReference>
<dbReference type="AlphaFoldDB" id="A0A0C2ZEL0"/>
<protein>
    <recommendedName>
        <fullName evidence="1">Fungal-type protein kinase domain-containing protein</fullName>
    </recommendedName>
</protein>
<feature type="non-terminal residue" evidence="2">
    <location>
        <position position="1"/>
    </location>
</feature>
<dbReference type="InParanoid" id="A0A0C2ZEL0"/>
<feature type="domain" description="Fungal-type protein kinase" evidence="1">
    <location>
        <begin position="3"/>
        <end position="78"/>
    </location>
</feature>
<dbReference type="HOGENOM" id="CLU_2564787_0_0_1"/>
<accession>A0A0C2ZEL0</accession>
<reference evidence="3" key="2">
    <citation type="submission" date="2015-01" db="EMBL/GenBank/DDBJ databases">
        <title>Evolutionary Origins and Diversification of the Mycorrhizal Mutualists.</title>
        <authorList>
            <consortium name="DOE Joint Genome Institute"/>
            <consortium name="Mycorrhizal Genomics Consortium"/>
            <person name="Kohler A."/>
            <person name="Kuo A."/>
            <person name="Nagy L.G."/>
            <person name="Floudas D."/>
            <person name="Copeland A."/>
            <person name="Barry K.W."/>
            <person name="Cichocki N."/>
            <person name="Veneault-Fourrey C."/>
            <person name="LaButti K."/>
            <person name="Lindquist E.A."/>
            <person name="Lipzen A."/>
            <person name="Lundell T."/>
            <person name="Morin E."/>
            <person name="Murat C."/>
            <person name="Riley R."/>
            <person name="Ohm R."/>
            <person name="Sun H."/>
            <person name="Tunlid A."/>
            <person name="Henrissat B."/>
            <person name="Grigoriev I.V."/>
            <person name="Hibbett D.S."/>
            <person name="Martin F."/>
        </authorList>
    </citation>
    <scope>NUCLEOTIDE SEQUENCE [LARGE SCALE GENOMIC DNA]</scope>
    <source>
        <strain evidence="3">Foug A</strain>
    </source>
</reference>